<evidence type="ECO:0000313" key="1">
    <source>
        <dbReference type="EMBL" id="CAI0550721.1"/>
    </source>
</evidence>
<sequence length="9" mass="1154">MLMLWPLLH</sequence>
<organism evidence="1 2">
    <name type="scientific">Linum tenue</name>
    <dbReference type="NCBI Taxonomy" id="586396"/>
    <lineage>
        <taxon>Eukaryota</taxon>
        <taxon>Viridiplantae</taxon>
        <taxon>Streptophyta</taxon>
        <taxon>Embryophyta</taxon>
        <taxon>Tracheophyta</taxon>
        <taxon>Spermatophyta</taxon>
        <taxon>Magnoliopsida</taxon>
        <taxon>eudicotyledons</taxon>
        <taxon>Gunneridae</taxon>
        <taxon>Pentapetalae</taxon>
        <taxon>rosids</taxon>
        <taxon>fabids</taxon>
        <taxon>Malpighiales</taxon>
        <taxon>Linaceae</taxon>
        <taxon>Linum</taxon>
    </lineage>
</organism>
<reference evidence="1" key="1">
    <citation type="submission" date="2022-08" db="EMBL/GenBank/DDBJ databases">
        <authorList>
            <person name="Gutierrez-Valencia J."/>
        </authorList>
    </citation>
    <scope>NUCLEOTIDE SEQUENCE</scope>
</reference>
<protein>
    <submittedName>
        <fullName evidence="1">Uncharacterized protein</fullName>
    </submittedName>
</protein>
<keyword evidence="2" id="KW-1185">Reference proteome</keyword>
<dbReference type="EMBL" id="CAMGYJ010000010">
    <property type="protein sequence ID" value="CAI0550721.1"/>
    <property type="molecule type" value="Genomic_DNA"/>
</dbReference>
<dbReference type="Proteomes" id="UP001154282">
    <property type="component" value="Unassembled WGS sequence"/>
</dbReference>
<name>A0AAV0R0C6_9ROSI</name>
<comment type="caution">
    <text evidence="1">The sequence shown here is derived from an EMBL/GenBank/DDBJ whole genome shotgun (WGS) entry which is preliminary data.</text>
</comment>
<proteinExistence type="predicted"/>
<accession>A0AAV0R0C6</accession>
<gene>
    <name evidence="1" type="ORF">LITE_LOCUS45657</name>
</gene>
<evidence type="ECO:0000313" key="2">
    <source>
        <dbReference type="Proteomes" id="UP001154282"/>
    </source>
</evidence>